<keyword evidence="3" id="KW-0479">Metal-binding</keyword>
<evidence type="ECO:0000256" key="2">
    <source>
        <dbReference type="ARBA" id="ARBA00007092"/>
    </source>
</evidence>
<comment type="cofactor">
    <cofactor evidence="1">
        <name>Mg(2+)</name>
        <dbReference type="ChEBI" id="CHEBI:18420"/>
    </cofactor>
</comment>
<keyword evidence="8" id="KW-1185">Reference proteome</keyword>
<evidence type="ECO:0000259" key="6">
    <source>
        <dbReference type="Pfam" id="PF03372"/>
    </source>
</evidence>
<keyword evidence="5" id="KW-0460">Magnesium</keyword>
<dbReference type="SUPFAM" id="SSF56219">
    <property type="entry name" value="DNase I-like"/>
    <property type="match status" value="1"/>
</dbReference>
<dbReference type="Pfam" id="PF03372">
    <property type="entry name" value="Exo_endo_phos"/>
    <property type="match status" value="1"/>
</dbReference>
<dbReference type="Gene3D" id="3.60.10.10">
    <property type="entry name" value="Endonuclease/exonuclease/phosphatase"/>
    <property type="match status" value="1"/>
</dbReference>
<dbReference type="InterPro" id="IPR004808">
    <property type="entry name" value="AP_endonuc_1"/>
</dbReference>
<dbReference type="CDD" id="cd09087">
    <property type="entry name" value="Ape1-like_AP-endo"/>
    <property type="match status" value="1"/>
</dbReference>
<dbReference type="Proteomes" id="UP001190925">
    <property type="component" value="Unassembled WGS sequence"/>
</dbReference>
<dbReference type="RefSeq" id="WP_129718942.1">
    <property type="nucleotide sequence ID" value="NZ_PRLK01000009.1"/>
</dbReference>
<name>A0ABY0FHE8_9BACT</name>
<reference evidence="7 8" key="2">
    <citation type="journal article" date="2020" name="Cell Rep.">
        <title>Acquisition and Adaptation of Ultra-small Parasitic Reduced Genome Bacteria to Mammalian Hosts.</title>
        <authorList>
            <person name="McLean J.S."/>
            <person name="Bor B."/>
            <person name="Kerns K.A."/>
            <person name="Liu Q."/>
            <person name="To T.T."/>
            <person name="Solden L."/>
            <person name="Hendrickson E.L."/>
            <person name="Wrighton K."/>
            <person name="Shi W."/>
            <person name="He X."/>
        </authorList>
    </citation>
    <scope>NUCLEOTIDE SEQUENCE [LARGE SCALE GENOMIC DNA]</scope>
    <source>
        <strain evidence="7 8">TM7_CMJM_G6_1_HOT_870</strain>
    </source>
</reference>
<reference evidence="7 8" key="1">
    <citation type="journal article" date="2018" name="bioRxiv">
        <title>Evidence of independent acquisition and adaption of ultra-small bacteria to human hosts across the highly diverse yet reduced genomes of the phylum Saccharibacteria.</title>
        <authorList>
            <person name="McLean J.S."/>
            <person name="Bor B."/>
            <person name="To T.T."/>
            <person name="Liu Q."/>
            <person name="Kearns K.A."/>
            <person name="Solden L.M."/>
            <person name="Wrighton K.C."/>
            <person name="He X."/>
            <person name="Shi W."/>
        </authorList>
    </citation>
    <scope>NUCLEOTIDE SEQUENCE [LARGE SCALE GENOMIC DNA]</scope>
    <source>
        <strain evidence="7 8">TM7_CMJM_G6_1_HOT_870</strain>
    </source>
</reference>
<dbReference type="InterPro" id="IPR036691">
    <property type="entry name" value="Endo/exonu/phosph_ase_sf"/>
</dbReference>
<organism evidence="7 8">
    <name type="scientific">Candidatus Nanogingivalis gingivitcus</name>
    <dbReference type="NCBI Taxonomy" id="2171992"/>
    <lineage>
        <taxon>Bacteria</taxon>
        <taxon>Candidatus Saccharimonadota</taxon>
        <taxon>Candidatus Nanosyncoccalia</taxon>
        <taxon>Candidatus Nanogingivales</taxon>
        <taxon>Candidatus Nanogingivalaceae</taxon>
        <taxon>Candidatus Nanogingivalis</taxon>
    </lineage>
</organism>
<dbReference type="NCBIfam" id="TIGR00633">
    <property type="entry name" value="xth"/>
    <property type="match status" value="1"/>
</dbReference>
<dbReference type="PANTHER" id="PTHR22748:SF6">
    <property type="entry name" value="DNA-(APURINIC OR APYRIMIDINIC SITE) ENDONUCLEASE"/>
    <property type="match status" value="1"/>
</dbReference>
<protein>
    <submittedName>
        <fullName evidence="7">Exodeoxyribonuclease</fullName>
        <ecNumber evidence="7">3.1.11.2</ecNumber>
    </submittedName>
</protein>
<dbReference type="InterPro" id="IPR005135">
    <property type="entry name" value="Endo/exonuclease/phosphatase"/>
</dbReference>
<evidence type="ECO:0000313" key="7">
    <source>
        <dbReference type="EMBL" id="RYC72393.1"/>
    </source>
</evidence>
<accession>A0ABY0FHE8</accession>
<dbReference type="PANTHER" id="PTHR22748">
    <property type="entry name" value="AP ENDONUCLEASE"/>
    <property type="match status" value="1"/>
</dbReference>
<proteinExistence type="inferred from homology"/>
<sequence length="293" mass="33917">MNIFSWNINGIRAVEKKGSLGSFIENKNPDIACFQEIKIDATLLSKEDFKDKYNQYYQFYSHADKKGYAGTSIWTKKEPIRVIYNFPKIIIDKYNLVDSFGDITKEGRICGVELEDFWLITVYTPNTKNDLARLKIREQWDKAFLDFIKGLEKGSFKIADFSEKNIQNIKQEDNNISAKPVIFCGDLNVAHQEIDLSNPKQNKGKHGFTNEERAGFSNFIANNLVDIYRKENPTQEGIFTWWSHFAKSRERNIGWRIDYFIISNNIVSTKVNNASIHNDIFGSDHCPISIEVK</sequence>
<comment type="caution">
    <text evidence="7">The sequence shown here is derived from an EMBL/GenBank/DDBJ whole genome shotgun (WGS) entry which is preliminary data.</text>
</comment>
<gene>
    <name evidence="7" type="primary">exoA</name>
    <name evidence="7" type="ORF">G6CMJM_00547</name>
</gene>
<dbReference type="EMBL" id="PRLK01000009">
    <property type="protein sequence ID" value="RYC72393.1"/>
    <property type="molecule type" value="Genomic_DNA"/>
</dbReference>
<evidence type="ECO:0000256" key="5">
    <source>
        <dbReference type="ARBA" id="ARBA00022842"/>
    </source>
</evidence>
<evidence type="ECO:0000256" key="3">
    <source>
        <dbReference type="ARBA" id="ARBA00022723"/>
    </source>
</evidence>
<dbReference type="PROSITE" id="PS51435">
    <property type="entry name" value="AP_NUCLEASE_F1_4"/>
    <property type="match status" value="1"/>
</dbReference>
<evidence type="ECO:0000256" key="4">
    <source>
        <dbReference type="ARBA" id="ARBA00022801"/>
    </source>
</evidence>
<evidence type="ECO:0000256" key="1">
    <source>
        <dbReference type="ARBA" id="ARBA00001946"/>
    </source>
</evidence>
<comment type="similarity">
    <text evidence="2">Belongs to the DNA repair enzymes AP/ExoA family.</text>
</comment>
<feature type="domain" description="Endonuclease/exonuclease/phosphatase" evidence="6">
    <location>
        <begin position="5"/>
        <end position="285"/>
    </location>
</feature>
<evidence type="ECO:0000313" key="8">
    <source>
        <dbReference type="Proteomes" id="UP001190925"/>
    </source>
</evidence>
<keyword evidence="4 7" id="KW-0378">Hydrolase</keyword>
<dbReference type="EC" id="3.1.11.2" evidence="7"/>
<dbReference type="GO" id="GO:0008311">
    <property type="term" value="F:double-stranded DNA 3'-5' DNA exonuclease activity"/>
    <property type="evidence" value="ECO:0007669"/>
    <property type="project" value="UniProtKB-EC"/>
</dbReference>